<evidence type="ECO:0000313" key="1">
    <source>
        <dbReference type="EMBL" id="KAF7429372.1"/>
    </source>
</evidence>
<sequence length="164" mass="19564">MTQVRNKFNEVRFLSYIYVFPSILAKQLSQYQTTELSFGRLWSIQTIPSSWIKQNPKHYEEGIVRLFLCLATTCVRGELDNALSTPENSINVNCFYIIPHLNSQISLDEQRHQWMYCYLTDDVNEKLETTSVFSTYYAYILLVKRQSQRYFWGFTKRKTTRKIK</sequence>
<reference evidence="1" key="1">
    <citation type="journal article" date="2020" name="G3 (Bethesda)">
        <title>High-Quality Assemblies for Three Invasive Social Wasps from the &lt;i&gt;Vespula&lt;/i&gt; Genus.</title>
        <authorList>
            <person name="Harrop T.W.R."/>
            <person name="Guhlin J."/>
            <person name="McLaughlin G.M."/>
            <person name="Permina E."/>
            <person name="Stockwell P."/>
            <person name="Gilligan J."/>
            <person name="Le Lec M.F."/>
            <person name="Gruber M.A.M."/>
            <person name="Quinn O."/>
            <person name="Lovegrove M."/>
            <person name="Duncan E.J."/>
            <person name="Remnant E.J."/>
            <person name="Van Eeckhoven J."/>
            <person name="Graham B."/>
            <person name="Knapp R.A."/>
            <person name="Langford K.W."/>
            <person name="Kronenberg Z."/>
            <person name="Press M.O."/>
            <person name="Eacker S.M."/>
            <person name="Wilson-Rankin E.E."/>
            <person name="Purcell J."/>
            <person name="Lester P.J."/>
            <person name="Dearden P.K."/>
        </authorList>
    </citation>
    <scope>NUCLEOTIDE SEQUENCE</scope>
    <source>
        <strain evidence="1">Volc-1</strain>
    </source>
</reference>
<dbReference type="Proteomes" id="UP000600918">
    <property type="component" value="Unassembled WGS sequence"/>
</dbReference>
<keyword evidence="2" id="KW-1185">Reference proteome</keyword>
<name>A0A834UBY0_VESPE</name>
<dbReference type="AlphaFoldDB" id="A0A834UBY0"/>
<proteinExistence type="predicted"/>
<organism evidence="1 2">
    <name type="scientific">Vespula pensylvanica</name>
    <name type="common">Western yellow jacket</name>
    <name type="synonym">Wasp</name>
    <dbReference type="NCBI Taxonomy" id="30213"/>
    <lineage>
        <taxon>Eukaryota</taxon>
        <taxon>Metazoa</taxon>
        <taxon>Ecdysozoa</taxon>
        <taxon>Arthropoda</taxon>
        <taxon>Hexapoda</taxon>
        <taxon>Insecta</taxon>
        <taxon>Pterygota</taxon>
        <taxon>Neoptera</taxon>
        <taxon>Endopterygota</taxon>
        <taxon>Hymenoptera</taxon>
        <taxon>Apocrita</taxon>
        <taxon>Aculeata</taxon>
        <taxon>Vespoidea</taxon>
        <taxon>Vespidae</taxon>
        <taxon>Vespinae</taxon>
        <taxon>Vespula</taxon>
    </lineage>
</organism>
<protein>
    <submittedName>
        <fullName evidence="1">Uncharacterized protein</fullName>
    </submittedName>
</protein>
<accession>A0A834UBY0</accession>
<evidence type="ECO:0000313" key="2">
    <source>
        <dbReference type="Proteomes" id="UP000600918"/>
    </source>
</evidence>
<dbReference type="EMBL" id="JACSDY010000004">
    <property type="protein sequence ID" value="KAF7429372.1"/>
    <property type="molecule type" value="Genomic_DNA"/>
</dbReference>
<gene>
    <name evidence="1" type="ORF">H0235_005770</name>
</gene>
<comment type="caution">
    <text evidence="1">The sequence shown here is derived from an EMBL/GenBank/DDBJ whole genome shotgun (WGS) entry which is preliminary data.</text>
</comment>